<dbReference type="EMBL" id="BART01000408">
    <property type="protein sequence ID" value="GAG71951.1"/>
    <property type="molecule type" value="Genomic_DNA"/>
</dbReference>
<comment type="caution">
    <text evidence="3">The sequence shown here is derived from an EMBL/GenBank/DDBJ whole genome shotgun (WGS) entry which is preliminary data.</text>
</comment>
<feature type="transmembrane region" description="Helical" evidence="1">
    <location>
        <begin position="7"/>
        <end position="24"/>
    </location>
</feature>
<name>X1BIU4_9ZZZZ</name>
<feature type="transmembrane region" description="Helical" evidence="1">
    <location>
        <begin position="44"/>
        <end position="66"/>
    </location>
</feature>
<keyword evidence="1" id="KW-1133">Transmembrane helix</keyword>
<sequence>MLIHKDVISGIMLIFLCIIGFKSIQKIKFLEPAGSVLYELGPAFFPNLLLIILAISGGILIFTGSYSMIKNKEKLNMSIFNWQKLKIYYNIILFILSLLIYQIFMPILGFLL</sequence>
<gene>
    <name evidence="3" type="ORF">S01H4_02000</name>
</gene>
<organism evidence="3">
    <name type="scientific">marine sediment metagenome</name>
    <dbReference type="NCBI Taxonomy" id="412755"/>
    <lineage>
        <taxon>unclassified sequences</taxon>
        <taxon>metagenomes</taxon>
        <taxon>ecological metagenomes</taxon>
    </lineage>
</organism>
<keyword evidence="1" id="KW-0812">Transmembrane</keyword>
<evidence type="ECO:0000313" key="3">
    <source>
        <dbReference type="EMBL" id="GAG71951.1"/>
    </source>
</evidence>
<dbReference type="Pfam" id="PF07331">
    <property type="entry name" value="TctB"/>
    <property type="match status" value="1"/>
</dbReference>
<protein>
    <recommendedName>
        <fullName evidence="2">DUF1468 domain-containing protein</fullName>
    </recommendedName>
</protein>
<feature type="transmembrane region" description="Helical" evidence="1">
    <location>
        <begin position="87"/>
        <end position="111"/>
    </location>
</feature>
<feature type="domain" description="DUF1468" evidence="2">
    <location>
        <begin position="8"/>
        <end position="112"/>
    </location>
</feature>
<proteinExistence type="predicted"/>
<evidence type="ECO:0000256" key="1">
    <source>
        <dbReference type="SAM" id="Phobius"/>
    </source>
</evidence>
<feature type="non-terminal residue" evidence="3">
    <location>
        <position position="112"/>
    </location>
</feature>
<evidence type="ECO:0000259" key="2">
    <source>
        <dbReference type="Pfam" id="PF07331"/>
    </source>
</evidence>
<keyword evidence="1" id="KW-0472">Membrane</keyword>
<dbReference type="InterPro" id="IPR009936">
    <property type="entry name" value="DUF1468"/>
</dbReference>
<dbReference type="AlphaFoldDB" id="X1BIU4"/>
<reference evidence="3" key="1">
    <citation type="journal article" date="2014" name="Front. Microbiol.">
        <title>High frequency of phylogenetically diverse reductive dehalogenase-homologous genes in deep subseafloor sedimentary metagenomes.</title>
        <authorList>
            <person name="Kawai M."/>
            <person name="Futagami T."/>
            <person name="Toyoda A."/>
            <person name="Takaki Y."/>
            <person name="Nishi S."/>
            <person name="Hori S."/>
            <person name="Arai W."/>
            <person name="Tsubouchi T."/>
            <person name="Morono Y."/>
            <person name="Uchiyama I."/>
            <person name="Ito T."/>
            <person name="Fujiyama A."/>
            <person name="Inagaki F."/>
            <person name="Takami H."/>
        </authorList>
    </citation>
    <scope>NUCLEOTIDE SEQUENCE</scope>
    <source>
        <strain evidence="3">Expedition CK06-06</strain>
    </source>
</reference>
<accession>X1BIU4</accession>